<dbReference type="PANTHER" id="PTHR39429">
    <property type="entry name" value="LIGHT-INDEPENDENT PROTOCHLOROPHYLLIDE REDUCTASE SUBUNIT N"/>
    <property type="match status" value="1"/>
</dbReference>
<evidence type="ECO:0000256" key="4">
    <source>
        <dbReference type="ARBA" id="ARBA00023171"/>
    </source>
</evidence>
<dbReference type="InterPro" id="IPR000510">
    <property type="entry name" value="Nase/OxRdtase_comp1"/>
</dbReference>
<dbReference type="GO" id="GO:0016731">
    <property type="term" value="F:oxidoreductase activity, acting on iron-sulfur proteins as donors, NAD or NADP as acceptor"/>
    <property type="evidence" value="ECO:0007669"/>
    <property type="project" value="InterPro"/>
</dbReference>
<dbReference type="Proteomes" id="UP000198804">
    <property type="component" value="Unassembled WGS sequence"/>
</dbReference>
<dbReference type="OrthoDB" id="5754220at2"/>
<sequence>MAVSLDIGALRARKPAEPVNLEATKADGLGCHAGKDAMRAAAEAAGMSETLERLRQDYPAGPHDQPQSMCPAFGSLRVGLRMRRTATILSGSACCVYGLTFTSHFYGARRSVGYVPFNSETLVTGKLFEDIREAVHASARPEECDAVVVINLCVPTASGVPLRLLPKEIDGVRIIGIDVPGFGVPTHAEAKDVLAGAMLKFARSEAEQGPVQAPRGGRSERPSVALLGEMFPADPVVIGALLEPLGLSAGPVVPTREWRELYAALDATAVAAIHPFYTASIREFEAAGRPVIGSAPVGHDGTAEWLSAIGNACDVPSEKIAAAQNRILPAIRGALSAMPIKGRITLSGYEGSELLVARLLIESGAEVPYVGTACPRTPWSEPDRVWLEERGVTIRYRASLEDDLAAFHEFRPDLAVGTTPVVQHAKERGTPALYFTNLISARPLMGAAGAGSLARVINAALANKPRFDAMRDFFEGVGTGHAAGIWQEIPKLKAAPKAAAPLKPIGEMA</sequence>
<gene>
    <name evidence="7" type="ORF">SAMN04488125_11726</name>
</gene>
<dbReference type="PANTHER" id="PTHR39429:SF3">
    <property type="entry name" value="LIGHT-INDEPENDENT PROTOCHLOROPHYLLIDE REDUCTASE SUBUNIT N"/>
    <property type="match status" value="1"/>
</dbReference>
<dbReference type="PIRSF" id="PIRSF000163">
    <property type="entry name" value="PCP_ChlB"/>
    <property type="match status" value="1"/>
</dbReference>
<protein>
    <submittedName>
        <fullName evidence="7">Chlorophyllide a reductase subunit Y</fullName>
    </submittedName>
</protein>
<comment type="pathway">
    <text evidence="1">Porphyrin-containing compound metabolism; bacteriochlorophyll biosynthesis.</text>
</comment>
<dbReference type="InterPro" id="IPR016209">
    <property type="entry name" value="Protochlorophyllide_Rdtase"/>
</dbReference>
<organism evidence="7 8">
    <name type="scientific">Methylorubrum salsuginis</name>
    <dbReference type="NCBI Taxonomy" id="414703"/>
    <lineage>
        <taxon>Bacteria</taxon>
        <taxon>Pseudomonadati</taxon>
        <taxon>Pseudomonadota</taxon>
        <taxon>Alphaproteobacteria</taxon>
        <taxon>Hyphomicrobiales</taxon>
        <taxon>Methylobacteriaceae</taxon>
        <taxon>Methylorubrum</taxon>
    </lineage>
</organism>
<evidence type="ECO:0000313" key="8">
    <source>
        <dbReference type="Proteomes" id="UP000198804"/>
    </source>
</evidence>
<evidence type="ECO:0000256" key="1">
    <source>
        <dbReference type="ARBA" id="ARBA00004800"/>
    </source>
</evidence>
<dbReference type="AlphaFoldDB" id="A0A1I4IDC1"/>
<dbReference type="EMBL" id="FOSV01000017">
    <property type="protein sequence ID" value="SFL52359.1"/>
    <property type="molecule type" value="Genomic_DNA"/>
</dbReference>
<accession>A0A1I4IDC1</accession>
<dbReference type="NCBIfam" id="TIGR02015">
    <property type="entry name" value="BchY"/>
    <property type="match status" value="1"/>
</dbReference>
<evidence type="ECO:0000256" key="5">
    <source>
        <dbReference type="ARBA" id="ARBA00023181"/>
    </source>
</evidence>
<proteinExistence type="predicted"/>
<dbReference type="Pfam" id="PF00148">
    <property type="entry name" value="Oxidored_nitro"/>
    <property type="match status" value="1"/>
</dbReference>
<dbReference type="InterPro" id="IPR050293">
    <property type="entry name" value="LIPOR_BchN/ChlN"/>
</dbReference>
<evidence type="ECO:0000256" key="3">
    <source>
        <dbReference type="ARBA" id="ARBA00023002"/>
    </source>
</evidence>
<evidence type="ECO:0000259" key="6">
    <source>
        <dbReference type="Pfam" id="PF00148"/>
    </source>
</evidence>
<reference evidence="8" key="1">
    <citation type="submission" date="2016-10" db="EMBL/GenBank/DDBJ databases">
        <authorList>
            <person name="Varghese N."/>
            <person name="Submissions S."/>
        </authorList>
    </citation>
    <scope>NUCLEOTIDE SEQUENCE [LARGE SCALE GENOMIC DNA]</scope>
    <source>
        <strain evidence="8">CGMCC 1.6474</strain>
    </source>
</reference>
<dbReference type="UniPathway" id="UPA00669"/>
<dbReference type="Gene3D" id="3.40.50.1980">
    <property type="entry name" value="Nitrogenase molybdenum iron protein domain"/>
    <property type="match status" value="2"/>
</dbReference>
<keyword evidence="5" id="KW-0077">Bacteriochlorophyll biosynthesis</keyword>
<name>A0A1I4IDC1_9HYPH</name>
<keyword evidence="2" id="KW-0602">Photosynthesis</keyword>
<evidence type="ECO:0000313" key="7">
    <source>
        <dbReference type="EMBL" id="SFL52359.1"/>
    </source>
</evidence>
<feature type="domain" description="Nitrogenase/oxidoreductase component 1" evidence="6">
    <location>
        <begin position="70"/>
        <end position="461"/>
    </location>
</feature>
<dbReference type="RefSeq" id="WP_091949595.1">
    <property type="nucleotide sequence ID" value="NZ_FOSV01000017.1"/>
</dbReference>
<keyword evidence="8" id="KW-1185">Reference proteome</keyword>
<dbReference type="GO" id="GO:0016020">
    <property type="term" value="C:membrane"/>
    <property type="evidence" value="ECO:0007669"/>
    <property type="project" value="InterPro"/>
</dbReference>
<dbReference type="InterPro" id="IPR010245">
    <property type="entry name" value="BchY"/>
</dbReference>
<dbReference type="GO" id="GO:0015979">
    <property type="term" value="P:photosynthesis"/>
    <property type="evidence" value="ECO:0007669"/>
    <property type="project" value="UniProtKB-KW"/>
</dbReference>
<dbReference type="GO" id="GO:0030494">
    <property type="term" value="P:bacteriochlorophyll biosynthetic process"/>
    <property type="evidence" value="ECO:0007669"/>
    <property type="project" value="UniProtKB-UniPathway"/>
</dbReference>
<dbReference type="STRING" id="414703.SAMN04488125_11726"/>
<evidence type="ECO:0000256" key="2">
    <source>
        <dbReference type="ARBA" id="ARBA00022531"/>
    </source>
</evidence>
<keyword evidence="3" id="KW-0560">Oxidoreductase</keyword>
<keyword evidence="4" id="KW-0149">Chlorophyll biosynthesis</keyword>
<dbReference type="SUPFAM" id="SSF53807">
    <property type="entry name" value="Helical backbone' metal receptor"/>
    <property type="match status" value="1"/>
</dbReference>